<dbReference type="InterPro" id="IPR013149">
    <property type="entry name" value="ADH-like_C"/>
</dbReference>
<evidence type="ECO:0000259" key="4">
    <source>
        <dbReference type="SMART" id="SM00829"/>
    </source>
</evidence>
<feature type="domain" description="Enoyl reductase (ER)" evidence="4">
    <location>
        <begin position="10"/>
        <end position="349"/>
    </location>
</feature>
<keyword evidence="3" id="KW-0862">Zinc</keyword>
<accession>A0ABS6CZH5</accession>
<dbReference type="Proteomes" id="UP000723714">
    <property type="component" value="Unassembled WGS sequence"/>
</dbReference>
<evidence type="ECO:0000256" key="1">
    <source>
        <dbReference type="ARBA" id="ARBA00022723"/>
    </source>
</evidence>
<evidence type="ECO:0000313" key="5">
    <source>
        <dbReference type="EMBL" id="MBU3874717.1"/>
    </source>
</evidence>
<dbReference type="PANTHER" id="PTHR43401">
    <property type="entry name" value="L-THREONINE 3-DEHYDROGENASE"/>
    <property type="match status" value="1"/>
</dbReference>
<comment type="caution">
    <text evidence="5">The sequence shown here is derived from an EMBL/GenBank/DDBJ whole genome shotgun (WGS) entry which is preliminary data.</text>
</comment>
<name>A0ABS6CZH5_9FIRM</name>
<evidence type="ECO:0000256" key="3">
    <source>
        <dbReference type="RuleBase" id="RU361277"/>
    </source>
</evidence>
<keyword evidence="2" id="KW-0560">Oxidoreductase</keyword>
<protein>
    <submittedName>
        <fullName evidence="5">Alcohol dehydrogenase catalytic domain-containing protein</fullName>
    </submittedName>
</protein>
<dbReference type="EMBL" id="JABACJ020000001">
    <property type="protein sequence ID" value="MBU3874717.1"/>
    <property type="molecule type" value="Genomic_DNA"/>
</dbReference>
<organism evidence="5 6">
    <name type="scientific">Faecalicatena faecalis</name>
    <dbReference type="NCBI Taxonomy" id="2726362"/>
    <lineage>
        <taxon>Bacteria</taxon>
        <taxon>Bacillati</taxon>
        <taxon>Bacillota</taxon>
        <taxon>Clostridia</taxon>
        <taxon>Lachnospirales</taxon>
        <taxon>Lachnospiraceae</taxon>
        <taxon>Faecalicatena</taxon>
    </lineage>
</organism>
<dbReference type="InterPro" id="IPR050129">
    <property type="entry name" value="Zn_alcohol_dh"/>
</dbReference>
<dbReference type="PROSITE" id="PS00059">
    <property type="entry name" value="ADH_ZINC"/>
    <property type="match status" value="1"/>
</dbReference>
<sequence>MKGLVLYERGKTEFREVPRPVCGDRDIIIKVESAAICGGDVHFYNGSLDLGNYPIVLGHEFAGIISEMGPNADKHWKVGDRVVSENTASVCGRCPSCEKGNFVNCPQRRTMGCDSDGAFTEYVKVSGDLMAVYPNCLFHLPDEIPMEIAPLLEPAANAYMAVVQEGQLMPGENVVVFGAGALGLFSVQMAKIAGAANIILVGMPSDQSSRLPCGLKVGATHTLINQNQDELQEEINRICGTSGVSLVVDAAGAPSVLKQAVGIARNDANIVRIGMNDQPYGYGLNEVNVKSLNIIGHMGYNTTSWRCVINLAKAGKLDLRTMVSHRLPLSRIKEGFEMLKEQTAIKIILDPGK</sequence>
<dbReference type="InterPro" id="IPR020843">
    <property type="entry name" value="ER"/>
</dbReference>
<comment type="similarity">
    <text evidence="3">Belongs to the zinc-containing alcohol dehydrogenase family.</text>
</comment>
<comment type="cofactor">
    <cofactor evidence="3">
        <name>Zn(2+)</name>
        <dbReference type="ChEBI" id="CHEBI:29105"/>
    </cofactor>
</comment>
<keyword evidence="1 3" id="KW-0479">Metal-binding</keyword>
<dbReference type="PANTHER" id="PTHR43401:SF2">
    <property type="entry name" value="L-THREONINE 3-DEHYDROGENASE"/>
    <property type="match status" value="1"/>
</dbReference>
<evidence type="ECO:0000256" key="2">
    <source>
        <dbReference type="ARBA" id="ARBA00023002"/>
    </source>
</evidence>
<dbReference type="InterPro" id="IPR002328">
    <property type="entry name" value="ADH_Zn_CS"/>
</dbReference>
<evidence type="ECO:0000313" key="6">
    <source>
        <dbReference type="Proteomes" id="UP000723714"/>
    </source>
</evidence>
<dbReference type="Pfam" id="PF00107">
    <property type="entry name" value="ADH_zinc_N"/>
    <property type="match status" value="1"/>
</dbReference>
<dbReference type="RefSeq" id="WP_216239147.1">
    <property type="nucleotide sequence ID" value="NZ_JABACJ020000001.1"/>
</dbReference>
<keyword evidence="6" id="KW-1185">Reference proteome</keyword>
<dbReference type="SMART" id="SM00829">
    <property type="entry name" value="PKS_ER"/>
    <property type="match status" value="1"/>
</dbReference>
<proteinExistence type="inferred from homology"/>
<dbReference type="InterPro" id="IPR013154">
    <property type="entry name" value="ADH-like_N"/>
</dbReference>
<gene>
    <name evidence="5" type="ORF">HGO97_002670</name>
</gene>
<dbReference type="Pfam" id="PF08240">
    <property type="entry name" value="ADH_N"/>
    <property type="match status" value="1"/>
</dbReference>
<reference evidence="5 6" key="1">
    <citation type="submission" date="2021-06" db="EMBL/GenBank/DDBJ databases">
        <title>Faecalicatena sp. nov. isolated from porcine feces.</title>
        <authorList>
            <person name="Oh B.S."/>
            <person name="Lee J.H."/>
        </authorList>
    </citation>
    <scope>NUCLEOTIDE SEQUENCE [LARGE SCALE GENOMIC DNA]</scope>
    <source>
        <strain evidence="5 6">AGMB00832</strain>
    </source>
</reference>